<dbReference type="RefSeq" id="WP_206656100.1">
    <property type="nucleotide sequence ID" value="NZ_CP071182.1"/>
</dbReference>
<sequence length="216" mass="24937">MIQTVTAKFIGLVACIAVFLSFPQNSLAKVSPSPQQILNDIHLDDLGTHYEIRHVIVQNRCAYILATASEQGKTMLHLREVSQNVQGKWSLKGGVGIQVVDKPWRLFRKRANLKYSLSRSYGYDRIDDAYVHFDWCLFGYTTDPTVTTFRIKTKTGYVPLDVIDKRYFMRILTSEEQKNFIEVQGLDSHGNIVQRDNGTEDEFKDREWSPRHSEFT</sequence>
<evidence type="ECO:0000313" key="2">
    <source>
        <dbReference type="EMBL" id="QSO46736.1"/>
    </source>
</evidence>
<name>A0A9X7VX79_9BACL</name>
<protein>
    <submittedName>
        <fullName evidence="2">Uncharacterized protein</fullName>
    </submittedName>
</protein>
<organism evidence="2 3">
    <name type="scientific">Alicyclobacillus mengziensis</name>
    <dbReference type="NCBI Taxonomy" id="2931921"/>
    <lineage>
        <taxon>Bacteria</taxon>
        <taxon>Bacillati</taxon>
        <taxon>Bacillota</taxon>
        <taxon>Bacilli</taxon>
        <taxon>Bacillales</taxon>
        <taxon>Alicyclobacillaceae</taxon>
        <taxon>Alicyclobacillus</taxon>
    </lineage>
</organism>
<evidence type="ECO:0000313" key="3">
    <source>
        <dbReference type="Proteomes" id="UP000663505"/>
    </source>
</evidence>
<feature type="compositionally biased region" description="Basic and acidic residues" evidence="1">
    <location>
        <begin position="197"/>
        <end position="216"/>
    </location>
</feature>
<gene>
    <name evidence="2" type="ORF">JZ786_20200</name>
</gene>
<dbReference type="Proteomes" id="UP000663505">
    <property type="component" value="Chromosome"/>
</dbReference>
<evidence type="ECO:0000256" key="1">
    <source>
        <dbReference type="SAM" id="MobiDB-lite"/>
    </source>
</evidence>
<dbReference type="EMBL" id="CP071182">
    <property type="protein sequence ID" value="QSO46736.1"/>
    <property type="molecule type" value="Genomic_DNA"/>
</dbReference>
<feature type="region of interest" description="Disordered" evidence="1">
    <location>
        <begin position="192"/>
        <end position="216"/>
    </location>
</feature>
<keyword evidence="3" id="KW-1185">Reference proteome</keyword>
<accession>A0A9X7VX79</accession>
<dbReference type="KEGG" id="afx:JZ786_20200"/>
<dbReference type="AlphaFoldDB" id="A0A9X7VX79"/>
<proteinExistence type="predicted"/>
<reference evidence="2 3" key="1">
    <citation type="submission" date="2021-02" db="EMBL/GenBank/DDBJ databases">
        <title>Alicyclobacillus curvatus sp. nov. and Alicyclobacillus mengziensis sp. nov., two acidophilic bacteria isolated from acid mine drainage.</title>
        <authorList>
            <person name="Huang Y."/>
        </authorList>
    </citation>
    <scope>NUCLEOTIDE SEQUENCE [LARGE SCALE GENOMIC DNA]</scope>
    <source>
        <strain evidence="2 3">S30H14</strain>
    </source>
</reference>